<dbReference type="KEGG" id="vpo:Kpol_1072p57"/>
<dbReference type="GO" id="GO:0065003">
    <property type="term" value="P:protein-containing complex assembly"/>
    <property type="evidence" value="ECO:0007669"/>
    <property type="project" value="EnsemblFungi"/>
</dbReference>
<dbReference type="PhylomeDB" id="A7TKS5"/>
<dbReference type="PANTHER" id="PTHR12817">
    <property type="entry name" value="TRAFFICKING PROTEIN PARTICLE COMPLEX SUBUNIT 6B"/>
    <property type="match status" value="1"/>
</dbReference>
<dbReference type="eggNOG" id="KOG3316">
    <property type="taxonomic scope" value="Eukaryota"/>
</dbReference>
<dbReference type="GeneID" id="5545386"/>
<dbReference type="InterPro" id="IPR037992">
    <property type="entry name" value="TRAPPC6/Trs33"/>
</dbReference>
<accession>A7TKS5</accession>
<dbReference type="OrthoDB" id="941624at2759"/>
<keyword evidence="3" id="KW-1185">Reference proteome</keyword>
<dbReference type="GO" id="GO:0034497">
    <property type="term" value="P:protein localization to phagophore assembly site"/>
    <property type="evidence" value="ECO:0007669"/>
    <property type="project" value="EnsemblFungi"/>
</dbReference>
<organism evidence="3">
    <name type="scientific">Vanderwaltozyma polyspora (strain ATCC 22028 / DSM 70294 / BCRC 21397 / CBS 2163 / NBRC 10782 / NRRL Y-8283 / UCD 57-17)</name>
    <name type="common">Kluyveromyces polysporus</name>
    <dbReference type="NCBI Taxonomy" id="436907"/>
    <lineage>
        <taxon>Eukaryota</taxon>
        <taxon>Fungi</taxon>
        <taxon>Dikarya</taxon>
        <taxon>Ascomycota</taxon>
        <taxon>Saccharomycotina</taxon>
        <taxon>Saccharomycetes</taxon>
        <taxon>Saccharomycetales</taxon>
        <taxon>Saccharomycetaceae</taxon>
        <taxon>Vanderwaltozyma</taxon>
    </lineage>
</organism>
<dbReference type="Pfam" id="PF04051">
    <property type="entry name" value="TRAPP"/>
    <property type="match status" value="1"/>
</dbReference>
<dbReference type="CDD" id="cd14944">
    <property type="entry name" value="TRAPPC6A_Trs33"/>
    <property type="match status" value="1"/>
</dbReference>
<dbReference type="GO" id="GO:0016239">
    <property type="term" value="P:positive regulation of macroautophagy"/>
    <property type="evidence" value="ECO:0007669"/>
    <property type="project" value="EnsemblFungi"/>
</dbReference>
<dbReference type="Gene3D" id="3.30.1380.20">
    <property type="entry name" value="Trafficking protein particle complex subunit 3"/>
    <property type="match status" value="1"/>
</dbReference>
<dbReference type="GO" id="GO:1990071">
    <property type="term" value="C:TRAPPII protein complex"/>
    <property type="evidence" value="ECO:0007669"/>
    <property type="project" value="EnsemblFungi"/>
</dbReference>
<protein>
    <recommendedName>
        <fullName evidence="4">Trafficking protein particle complex subunit 33</fullName>
    </recommendedName>
</protein>
<dbReference type="EMBL" id="DS480409">
    <property type="protein sequence ID" value="EDO17187.1"/>
    <property type="molecule type" value="Genomic_DNA"/>
</dbReference>
<reference evidence="2 3" key="1">
    <citation type="journal article" date="2007" name="Proc. Natl. Acad. Sci. U.S.A.">
        <title>Independent sorting-out of thousands of duplicated gene pairs in two yeast species descended from a whole-genome duplication.</title>
        <authorList>
            <person name="Scannell D.R."/>
            <person name="Frank A.C."/>
            <person name="Conant G.C."/>
            <person name="Byrne K.P."/>
            <person name="Woolfit M."/>
            <person name="Wolfe K.H."/>
        </authorList>
    </citation>
    <scope>NUCLEOTIDE SEQUENCE [LARGE SCALE GENOMIC DNA]</scope>
    <source>
        <strain evidence="3">ATCC 22028 / DSM 70294 / BCRC 21397 / CBS 2163 / NBRC 10782 / NRRL Y-8283 / UCD 57-17</strain>
    </source>
</reference>
<dbReference type="HOGENOM" id="CLU_076409_2_0_1"/>
<dbReference type="STRING" id="436907.A7TKS5"/>
<dbReference type="InterPro" id="IPR007194">
    <property type="entry name" value="TRAPP_component"/>
</dbReference>
<dbReference type="GO" id="GO:0005802">
    <property type="term" value="C:trans-Golgi network"/>
    <property type="evidence" value="ECO:0007669"/>
    <property type="project" value="EnsemblFungi"/>
</dbReference>
<dbReference type="SUPFAM" id="SSF111126">
    <property type="entry name" value="Ligand-binding domain in the NO signalling and Golgi transport"/>
    <property type="match status" value="1"/>
</dbReference>
<sequence length="257" mass="29652">MSGPPAALTEKQKLQQQFQLFQESLPKVNQLALTLLLNETIPLSMAVQKRLNESELSKMENDDELQINDIDLKDKLYITPKLDLPSHKLIQEISKCNEEDKLKVIERLRNIGFQIGNKMSELLVFTNNPNLEFKDMDLLLIMKFICRDVWKQLYGKQIDNLKTNHRGTFYLFDYDYKPIQPFSIEGDNSDEKTQEKELELVKPFLEIPVGIINGVLSSLGYNKEDVSCEATFVDRPDEKSKAAFPKGISFHVQILNQ</sequence>
<proteinExistence type="inferred from homology"/>
<evidence type="ECO:0000313" key="3">
    <source>
        <dbReference type="Proteomes" id="UP000000267"/>
    </source>
</evidence>
<dbReference type="GO" id="GO:1990072">
    <property type="term" value="C:TRAPPIII protein complex"/>
    <property type="evidence" value="ECO:0007669"/>
    <property type="project" value="EnsemblFungi"/>
</dbReference>
<dbReference type="FunCoup" id="A7TKS5">
    <property type="interactions" value="77"/>
</dbReference>
<evidence type="ECO:0008006" key="4">
    <source>
        <dbReference type="Google" id="ProtNLM"/>
    </source>
</evidence>
<dbReference type="Proteomes" id="UP000000267">
    <property type="component" value="Unassembled WGS sequence"/>
</dbReference>
<dbReference type="GO" id="GO:0031503">
    <property type="term" value="P:protein-containing complex localization"/>
    <property type="evidence" value="ECO:0007669"/>
    <property type="project" value="EnsemblFungi"/>
</dbReference>
<name>A7TKS5_VANPO</name>
<dbReference type="PANTHER" id="PTHR12817:SF0">
    <property type="entry name" value="GEO08327P1"/>
    <property type="match status" value="1"/>
</dbReference>
<dbReference type="RefSeq" id="XP_001645045.1">
    <property type="nucleotide sequence ID" value="XM_001644995.1"/>
</dbReference>
<gene>
    <name evidence="2" type="ORF">Kpol_1072p57</name>
</gene>
<dbReference type="AlphaFoldDB" id="A7TKS5"/>
<dbReference type="GO" id="GO:0000407">
    <property type="term" value="C:phagophore assembly site"/>
    <property type="evidence" value="ECO:0007669"/>
    <property type="project" value="EnsemblFungi"/>
</dbReference>
<dbReference type="GO" id="GO:0006888">
    <property type="term" value="P:endoplasmic reticulum to Golgi vesicle-mediated transport"/>
    <property type="evidence" value="ECO:0007669"/>
    <property type="project" value="EnsemblFungi"/>
</dbReference>
<evidence type="ECO:0000256" key="1">
    <source>
        <dbReference type="ARBA" id="ARBA00006218"/>
    </source>
</evidence>
<evidence type="ECO:0000313" key="2">
    <source>
        <dbReference type="EMBL" id="EDO17187.1"/>
    </source>
</evidence>
<dbReference type="InterPro" id="IPR024096">
    <property type="entry name" value="NO_sig/Golgi_transp_ligand-bd"/>
</dbReference>
<dbReference type="InParanoid" id="A7TKS5"/>
<comment type="similarity">
    <text evidence="1">Belongs to the TRAPP small subunits family. BET3 subfamily.</text>
</comment>
<dbReference type="GO" id="GO:1990070">
    <property type="term" value="C:TRAPPI protein complex"/>
    <property type="evidence" value="ECO:0007669"/>
    <property type="project" value="EnsemblFungi"/>
</dbReference>
<dbReference type="OMA" id="PYLEIPC"/>
<dbReference type="GO" id="GO:0005801">
    <property type="term" value="C:cis-Golgi network"/>
    <property type="evidence" value="ECO:0007669"/>
    <property type="project" value="EnsemblFungi"/>
</dbReference>